<keyword evidence="7" id="KW-0067">ATP-binding</keyword>
<evidence type="ECO:0000259" key="9">
    <source>
        <dbReference type="Pfam" id="PF02223"/>
    </source>
</evidence>
<dbReference type="GO" id="GO:0006227">
    <property type="term" value="P:dUDP biosynthetic process"/>
    <property type="evidence" value="ECO:0007669"/>
    <property type="project" value="TreeGrafter"/>
</dbReference>
<dbReference type="InterPro" id="IPR018094">
    <property type="entry name" value="Thymidylate_kinase"/>
</dbReference>
<keyword evidence="6" id="KW-0418">Kinase</keyword>
<evidence type="ECO:0000256" key="2">
    <source>
        <dbReference type="ARBA" id="ARBA00012980"/>
    </source>
</evidence>
<keyword evidence="5" id="KW-0547">Nucleotide-binding</keyword>
<dbReference type="GO" id="GO:0006235">
    <property type="term" value="P:dTTP biosynthetic process"/>
    <property type="evidence" value="ECO:0007669"/>
    <property type="project" value="TreeGrafter"/>
</dbReference>
<dbReference type="PROSITE" id="PS01331">
    <property type="entry name" value="THYMIDYLATE_KINASE"/>
    <property type="match status" value="1"/>
</dbReference>
<feature type="domain" description="Thymidylate kinase-like" evidence="9">
    <location>
        <begin position="8"/>
        <end position="194"/>
    </location>
</feature>
<comment type="catalytic activity">
    <reaction evidence="8">
        <text>dTMP + ATP = dTDP + ADP</text>
        <dbReference type="Rhea" id="RHEA:13517"/>
        <dbReference type="ChEBI" id="CHEBI:30616"/>
        <dbReference type="ChEBI" id="CHEBI:58369"/>
        <dbReference type="ChEBI" id="CHEBI:63528"/>
        <dbReference type="ChEBI" id="CHEBI:456216"/>
        <dbReference type="EC" id="2.7.4.9"/>
    </reaction>
</comment>
<dbReference type="NCBIfam" id="TIGR00041">
    <property type="entry name" value="DTMP_kinase"/>
    <property type="match status" value="1"/>
</dbReference>
<dbReference type="PANTHER" id="PTHR10344:SF4">
    <property type="entry name" value="UMP-CMP KINASE 2, MITOCHONDRIAL"/>
    <property type="match status" value="1"/>
</dbReference>
<evidence type="ECO:0000256" key="1">
    <source>
        <dbReference type="ARBA" id="ARBA00009776"/>
    </source>
</evidence>
<comment type="similarity">
    <text evidence="1">Belongs to the thymidylate kinase family.</text>
</comment>
<protein>
    <recommendedName>
        <fullName evidence="2">dTMP kinase</fullName>
        <ecNumber evidence="2">2.7.4.9</ecNumber>
    </recommendedName>
</protein>
<dbReference type="GO" id="GO:0005524">
    <property type="term" value="F:ATP binding"/>
    <property type="evidence" value="ECO:0007669"/>
    <property type="project" value="UniProtKB-KW"/>
</dbReference>
<dbReference type="AlphaFoldDB" id="A0A383DT95"/>
<evidence type="ECO:0000256" key="3">
    <source>
        <dbReference type="ARBA" id="ARBA00022679"/>
    </source>
</evidence>
<dbReference type="GO" id="GO:0006233">
    <property type="term" value="P:dTDP biosynthetic process"/>
    <property type="evidence" value="ECO:0007669"/>
    <property type="project" value="InterPro"/>
</dbReference>
<dbReference type="FunFam" id="3.40.50.300:FF:000225">
    <property type="entry name" value="Thymidylate kinase"/>
    <property type="match status" value="1"/>
</dbReference>
<name>A0A383DT95_9ZZZZ</name>
<organism evidence="10">
    <name type="scientific">marine metagenome</name>
    <dbReference type="NCBI Taxonomy" id="408172"/>
    <lineage>
        <taxon>unclassified sequences</taxon>
        <taxon>metagenomes</taxon>
        <taxon>ecological metagenomes</taxon>
    </lineage>
</organism>
<dbReference type="InterPro" id="IPR039430">
    <property type="entry name" value="Thymidylate_kin-like_dom"/>
</dbReference>
<dbReference type="InterPro" id="IPR018095">
    <property type="entry name" value="Thymidylate_kin_CS"/>
</dbReference>
<accession>A0A383DT95</accession>
<dbReference type="GO" id="GO:0005829">
    <property type="term" value="C:cytosol"/>
    <property type="evidence" value="ECO:0007669"/>
    <property type="project" value="TreeGrafter"/>
</dbReference>
<dbReference type="HAMAP" id="MF_00165">
    <property type="entry name" value="Thymidylate_kinase"/>
    <property type="match status" value="1"/>
</dbReference>
<evidence type="ECO:0000256" key="8">
    <source>
        <dbReference type="ARBA" id="ARBA00048743"/>
    </source>
</evidence>
<dbReference type="InterPro" id="IPR027417">
    <property type="entry name" value="P-loop_NTPase"/>
</dbReference>
<evidence type="ECO:0000256" key="4">
    <source>
        <dbReference type="ARBA" id="ARBA00022727"/>
    </source>
</evidence>
<dbReference type="PANTHER" id="PTHR10344">
    <property type="entry name" value="THYMIDYLATE KINASE"/>
    <property type="match status" value="1"/>
</dbReference>
<proteinExistence type="inferred from homology"/>
<sequence>MTGKFITFEGIDGSGKTTQINLLEEKLSQQGISTLILREPGGTKLSEKIRGILLDRENINLSPSAESLLFVAARAQLMAEKIKPSLERNQFVICDRYADSTVAYQGYGRGLNVEYLEELNKFATDSIQPDITIILDVDPEKAAIRMASDVPDRLESTGINFFLKVRKGYYEIARRYPQRCVIIDGSQSESEVFELVLKEVNNKLLKEIPCR</sequence>
<evidence type="ECO:0000256" key="7">
    <source>
        <dbReference type="ARBA" id="ARBA00022840"/>
    </source>
</evidence>
<keyword evidence="4" id="KW-0545">Nucleotide biosynthesis</keyword>
<evidence type="ECO:0000256" key="6">
    <source>
        <dbReference type="ARBA" id="ARBA00022777"/>
    </source>
</evidence>
<dbReference type="GO" id="GO:0004798">
    <property type="term" value="F:dTMP kinase activity"/>
    <property type="evidence" value="ECO:0007669"/>
    <property type="project" value="UniProtKB-EC"/>
</dbReference>
<evidence type="ECO:0000256" key="5">
    <source>
        <dbReference type="ARBA" id="ARBA00022741"/>
    </source>
</evidence>
<dbReference type="CDD" id="cd01672">
    <property type="entry name" value="TMPK"/>
    <property type="match status" value="1"/>
</dbReference>
<gene>
    <name evidence="10" type="ORF">METZ01_LOCUS500575</name>
</gene>
<dbReference type="EC" id="2.7.4.9" evidence="2"/>
<dbReference type="EMBL" id="UINC01219999">
    <property type="protein sequence ID" value="SVE47721.1"/>
    <property type="molecule type" value="Genomic_DNA"/>
</dbReference>
<evidence type="ECO:0000313" key="10">
    <source>
        <dbReference type="EMBL" id="SVE47721.1"/>
    </source>
</evidence>
<dbReference type="Pfam" id="PF02223">
    <property type="entry name" value="Thymidylate_kin"/>
    <property type="match status" value="1"/>
</dbReference>
<reference evidence="10" key="1">
    <citation type="submission" date="2018-05" db="EMBL/GenBank/DDBJ databases">
        <authorList>
            <person name="Lanie J.A."/>
            <person name="Ng W.-L."/>
            <person name="Kazmierczak K.M."/>
            <person name="Andrzejewski T.M."/>
            <person name="Davidsen T.M."/>
            <person name="Wayne K.J."/>
            <person name="Tettelin H."/>
            <person name="Glass J.I."/>
            <person name="Rusch D."/>
            <person name="Podicherti R."/>
            <person name="Tsui H.-C.T."/>
            <person name="Winkler M.E."/>
        </authorList>
    </citation>
    <scope>NUCLEOTIDE SEQUENCE</scope>
</reference>
<dbReference type="Gene3D" id="3.40.50.300">
    <property type="entry name" value="P-loop containing nucleotide triphosphate hydrolases"/>
    <property type="match status" value="1"/>
</dbReference>
<keyword evidence="3" id="KW-0808">Transferase</keyword>
<dbReference type="SUPFAM" id="SSF52540">
    <property type="entry name" value="P-loop containing nucleoside triphosphate hydrolases"/>
    <property type="match status" value="1"/>
</dbReference>